<feature type="region of interest" description="Disordered" evidence="2">
    <location>
        <begin position="1"/>
        <end position="23"/>
    </location>
</feature>
<dbReference type="EMBL" id="FNRT01000002">
    <property type="protein sequence ID" value="SEB64071.1"/>
    <property type="molecule type" value="Genomic_DNA"/>
</dbReference>
<feature type="compositionally biased region" description="Low complexity" evidence="2">
    <location>
        <begin position="7"/>
        <end position="18"/>
    </location>
</feature>
<protein>
    <submittedName>
        <fullName evidence="3">Uncharacterized conserved protein YloU, alkaline shock protein (Asp23) family</fullName>
    </submittedName>
</protein>
<evidence type="ECO:0000256" key="1">
    <source>
        <dbReference type="ARBA" id="ARBA00005721"/>
    </source>
</evidence>
<evidence type="ECO:0000256" key="2">
    <source>
        <dbReference type="SAM" id="MobiDB-lite"/>
    </source>
</evidence>
<dbReference type="Proteomes" id="UP000198742">
    <property type="component" value="Unassembled WGS sequence"/>
</dbReference>
<dbReference type="InterPro" id="IPR005531">
    <property type="entry name" value="Asp23"/>
</dbReference>
<gene>
    <name evidence="3" type="ORF">SAMN04489844_0742</name>
</gene>
<reference evidence="4" key="1">
    <citation type="submission" date="2016-10" db="EMBL/GenBank/DDBJ databases">
        <authorList>
            <person name="Varghese N."/>
            <person name="Submissions S."/>
        </authorList>
    </citation>
    <scope>NUCLEOTIDE SEQUENCE [LARGE SCALE GENOMIC DNA]</scope>
    <source>
        <strain evidence="4">DSM 22017</strain>
    </source>
</reference>
<dbReference type="PANTHER" id="PTHR34297">
    <property type="entry name" value="HYPOTHETICAL CYTOSOLIC PROTEIN-RELATED"/>
    <property type="match status" value="1"/>
</dbReference>
<dbReference type="Pfam" id="PF03780">
    <property type="entry name" value="Asp23"/>
    <property type="match status" value="1"/>
</dbReference>
<evidence type="ECO:0000313" key="3">
    <source>
        <dbReference type="EMBL" id="SEB64071.1"/>
    </source>
</evidence>
<dbReference type="OrthoDB" id="9808942at2"/>
<dbReference type="STRING" id="402596.SAMN04489844_0742"/>
<dbReference type="RefSeq" id="WP_090967917.1">
    <property type="nucleotide sequence ID" value="NZ_FNRT01000002.1"/>
</dbReference>
<feature type="region of interest" description="Disordered" evidence="2">
    <location>
        <begin position="134"/>
        <end position="161"/>
    </location>
</feature>
<evidence type="ECO:0000313" key="4">
    <source>
        <dbReference type="Proteomes" id="UP000198742"/>
    </source>
</evidence>
<accession>A0A1H4L022</accession>
<dbReference type="AlphaFoldDB" id="A0A1H4L022"/>
<name>A0A1H4L022_9ACTN</name>
<organism evidence="3 4">
    <name type="scientific">Nocardioides exalbidus</name>
    <dbReference type="NCBI Taxonomy" id="402596"/>
    <lineage>
        <taxon>Bacteria</taxon>
        <taxon>Bacillati</taxon>
        <taxon>Actinomycetota</taxon>
        <taxon>Actinomycetes</taxon>
        <taxon>Propionibacteriales</taxon>
        <taxon>Nocardioidaceae</taxon>
        <taxon>Nocardioides</taxon>
    </lineage>
</organism>
<dbReference type="PANTHER" id="PTHR34297:SF3">
    <property type="entry name" value="ALKALINE SHOCK PROTEIN 23"/>
    <property type="match status" value="1"/>
</dbReference>
<keyword evidence="4" id="KW-1185">Reference proteome</keyword>
<sequence>MSEKSIAKTAATSTTGGELESTQGRTTIADTVVSKIAGLATKEVSGVYALGGGTARAVGAIRERIPGSSTNHSQGISVEVGEKEAAIDIQLVAEYGVAIADLAAGIRSNVIAAVERMVGLRVVEVNIEVQDVHIDSDDDHADATGAGSGTGSGAGSEPRVQ</sequence>
<comment type="similarity">
    <text evidence="1">Belongs to the asp23 family.</text>
</comment>
<proteinExistence type="inferred from homology"/>